<dbReference type="Pfam" id="PF07193">
    <property type="entry name" value="DUF1408"/>
    <property type="match status" value="1"/>
</dbReference>
<dbReference type="EMBL" id="AZSI01000222">
    <property type="protein sequence ID" value="KEY61140.1"/>
    <property type="molecule type" value="Genomic_DNA"/>
</dbReference>
<gene>
    <name evidence="1" type="ORF">U725_02704</name>
</gene>
<organism evidence="1 2">
    <name type="scientific">Lactococcus cremoris subsp. cremoris GE214</name>
    <dbReference type="NCBI Taxonomy" id="1415168"/>
    <lineage>
        <taxon>Bacteria</taxon>
        <taxon>Bacillati</taxon>
        <taxon>Bacillota</taxon>
        <taxon>Bacilli</taxon>
        <taxon>Lactobacillales</taxon>
        <taxon>Streptococcaceae</taxon>
        <taxon>Lactococcus</taxon>
        <taxon>Lactococcus cremoris subsp. cremoris</taxon>
    </lineage>
</organism>
<evidence type="ECO:0000313" key="1">
    <source>
        <dbReference type="EMBL" id="KEY61140.1"/>
    </source>
</evidence>
<sequence length="78" mass="9121">METTIINGRKVRVLPTNVGQIYHDLIKRENRGVVVFETWQRPDGSIYMTSRKKNKQELAADKAAMLNECISDWKKVWN</sequence>
<protein>
    <submittedName>
        <fullName evidence="1">Putative phage related protein</fullName>
    </submittedName>
</protein>
<comment type="caution">
    <text evidence="1">The sequence shown here is derived from an EMBL/GenBank/DDBJ whole genome shotgun (WGS) entry which is preliminary data.</text>
</comment>
<evidence type="ECO:0000313" key="2">
    <source>
        <dbReference type="Proteomes" id="UP000028401"/>
    </source>
</evidence>
<dbReference type="Proteomes" id="UP000028401">
    <property type="component" value="Unassembled WGS sequence"/>
</dbReference>
<dbReference type="InterPro" id="IPR009848">
    <property type="entry name" value="DUF1408"/>
</dbReference>
<name>A0A084A761_LACLC</name>
<accession>A0A084A761</accession>
<dbReference type="AlphaFoldDB" id="A0A084A761"/>
<dbReference type="PATRIC" id="fig|1415168.3.peg.2752"/>
<reference evidence="1 2" key="1">
    <citation type="submission" date="2014-06" db="EMBL/GenBank/DDBJ databases">
        <title>Draft genome sequence of the putrescine producing strain Lactococcus lactis subsp cremoris GE214.</title>
        <authorList>
            <person name="Ladero V."/>
            <person name="Linares D.M."/>
            <person name="del Rio B."/>
            <person name="Mayo B."/>
            <person name="Martin M.C."/>
            <person name="Fernandez M."/>
            <person name="Alvarez M.A."/>
        </authorList>
    </citation>
    <scope>NUCLEOTIDE SEQUENCE [LARGE SCALE GENOMIC DNA]</scope>
    <source>
        <strain evidence="1 2">GE214</strain>
    </source>
</reference>
<dbReference type="RefSeq" id="WP_042749060.1">
    <property type="nucleotide sequence ID" value="NZ_AZSI01000222.1"/>
</dbReference>
<proteinExistence type="predicted"/>